<dbReference type="RefSeq" id="WP_246196782.1">
    <property type="nucleotide sequence ID" value="NZ_CP042998.1"/>
</dbReference>
<accession>A0A5B9WGY8</accession>
<dbReference type="SUPFAM" id="SSF53590">
    <property type="entry name" value="Nucleoside hydrolase"/>
    <property type="match status" value="1"/>
</dbReference>
<feature type="domain" description="Inosine/uridine-preferring nucleoside hydrolase" evidence="4">
    <location>
        <begin position="28"/>
        <end position="311"/>
    </location>
</feature>
<dbReference type="GO" id="GO:0050263">
    <property type="term" value="F:ribosylpyrimidine nucleosidase activity"/>
    <property type="evidence" value="ECO:0007669"/>
    <property type="project" value="UniProtKB-EC"/>
</dbReference>
<dbReference type="InterPro" id="IPR001910">
    <property type="entry name" value="Inosine/uridine_hydrolase_dom"/>
</dbReference>
<sequence length="330" mass="35950" precursor="true">MRASTPFACIVILLMPLAAVAAGPRQKVIFDCDLGGDIDDAFALSLLLSSPEFEVLGLVMDHGNTTRRGQVAARLLYEMGLEKQIPVVIGRATPAVVGEDTEIAGDSKQFLWGRGFESWKPASADAAGFLIENIRKYPGEVILFTVGPVCNIQDVLRRDPGALKQAKRVIAMFGSFTMGYGGPGTRPDAEWNVRADARAGQALLASGARLTLAGLDTTTMVKLREADRTRLLYRNSPLTDALCGLYILWRQEGAGPDPTLFDVVPVGMVLWPDLFTTRPAHVRVTEKGFTELVEGAPPNCEIGVTVQADELVKRTMNRYLEQNLMRPHVP</sequence>
<evidence type="ECO:0000256" key="2">
    <source>
        <dbReference type="ARBA" id="ARBA00023295"/>
    </source>
</evidence>
<dbReference type="EC" id="3.2.2.8" evidence="5"/>
<reference evidence="5 6" key="1">
    <citation type="submission" date="2019-08" db="EMBL/GenBank/DDBJ databases">
        <title>Deep-cultivation of Planctomycetes and their phenomic and genomic characterization uncovers novel biology.</title>
        <authorList>
            <person name="Wiegand S."/>
            <person name="Jogler M."/>
            <person name="Boedeker C."/>
            <person name="Pinto D."/>
            <person name="Vollmers J."/>
            <person name="Rivas-Marin E."/>
            <person name="Kohn T."/>
            <person name="Peeters S.H."/>
            <person name="Heuer A."/>
            <person name="Rast P."/>
            <person name="Oberbeckmann S."/>
            <person name="Bunk B."/>
            <person name="Jeske O."/>
            <person name="Meyerdierks A."/>
            <person name="Storesund J.E."/>
            <person name="Kallscheuer N."/>
            <person name="Luecker S."/>
            <person name="Lage O.M."/>
            <person name="Pohl T."/>
            <person name="Merkel B.J."/>
            <person name="Hornburger P."/>
            <person name="Mueller R.-W."/>
            <person name="Bruemmer F."/>
            <person name="Labrenz M."/>
            <person name="Spormann A.M."/>
            <person name="Op den Camp H."/>
            <person name="Overmann J."/>
            <person name="Amann R."/>
            <person name="Jetten M.S.M."/>
            <person name="Mascher T."/>
            <person name="Medema M.H."/>
            <person name="Devos D.P."/>
            <person name="Kaster A.-K."/>
            <person name="Ovreas L."/>
            <person name="Rohde M."/>
            <person name="Galperin M.Y."/>
            <person name="Jogler C."/>
        </authorList>
    </citation>
    <scope>NUCLEOTIDE SEQUENCE [LARGE SCALE GENOMIC DNA]</scope>
    <source>
        <strain evidence="5 6">OJF2</strain>
        <plasmid evidence="6">pojf2_1</plasmid>
    </source>
</reference>
<keyword evidence="3" id="KW-0732">Signal</keyword>
<dbReference type="KEGG" id="agv:OJF2_78700"/>
<dbReference type="GO" id="GO:0008477">
    <property type="term" value="F:purine nucleosidase activity"/>
    <property type="evidence" value="ECO:0007669"/>
    <property type="project" value="TreeGrafter"/>
</dbReference>
<geneLocation type="plasmid" evidence="6">
    <name>pojf2_1</name>
</geneLocation>
<dbReference type="Proteomes" id="UP000324233">
    <property type="component" value="Plasmid pOJF2_1"/>
</dbReference>
<gene>
    <name evidence="5" type="primary">rihB</name>
    <name evidence="5" type="ORF">OJF2_78700</name>
</gene>
<keyword evidence="5" id="KW-0614">Plasmid</keyword>
<dbReference type="PANTHER" id="PTHR12304:SF4">
    <property type="entry name" value="URIDINE NUCLEOSIDASE"/>
    <property type="match status" value="1"/>
</dbReference>
<evidence type="ECO:0000313" key="6">
    <source>
        <dbReference type="Proteomes" id="UP000324233"/>
    </source>
</evidence>
<evidence type="ECO:0000313" key="5">
    <source>
        <dbReference type="EMBL" id="QEH39255.1"/>
    </source>
</evidence>
<dbReference type="AlphaFoldDB" id="A0A5B9WGY8"/>
<proteinExistence type="predicted"/>
<dbReference type="InterPro" id="IPR023186">
    <property type="entry name" value="IUNH"/>
</dbReference>
<feature type="chain" id="PRO_5022894224" evidence="3">
    <location>
        <begin position="22"/>
        <end position="330"/>
    </location>
</feature>
<evidence type="ECO:0000256" key="3">
    <source>
        <dbReference type="SAM" id="SignalP"/>
    </source>
</evidence>
<dbReference type="Pfam" id="PF01156">
    <property type="entry name" value="IU_nuc_hydro"/>
    <property type="match status" value="1"/>
</dbReference>
<dbReference type="Gene3D" id="3.90.245.10">
    <property type="entry name" value="Ribonucleoside hydrolase-like"/>
    <property type="match status" value="1"/>
</dbReference>
<protein>
    <submittedName>
        <fullName evidence="5">Pyrimidine-specific ribonucleoside hydrolase RihB</fullName>
        <ecNumber evidence="5">3.2.2.8</ecNumber>
    </submittedName>
</protein>
<evidence type="ECO:0000256" key="1">
    <source>
        <dbReference type="ARBA" id="ARBA00022801"/>
    </source>
</evidence>
<dbReference type="PANTHER" id="PTHR12304">
    <property type="entry name" value="INOSINE-URIDINE PREFERRING NUCLEOSIDE HYDROLASE"/>
    <property type="match status" value="1"/>
</dbReference>
<name>A0A5B9WGY8_9BACT</name>
<dbReference type="InterPro" id="IPR036452">
    <property type="entry name" value="Ribo_hydro-like"/>
</dbReference>
<keyword evidence="6" id="KW-1185">Reference proteome</keyword>
<organism evidence="5 6">
    <name type="scientific">Aquisphaera giovannonii</name>
    <dbReference type="NCBI Taxonomy" id="406548"/>
    <lineage>
        <taxon>Bacteria</taxon>
        <taxon>Pseudomonadati</taxon>
        <taxon>Planctomycetota</taxon>
        <taxon>Planctomycetia</taxon>
        <taxon>Isosphaerales</taxon>
        <taxon>Isosphaeraceae</taxon>
        <taxon>Aquisphaera</taxon>
    </lineage>
</organism>
<evidence type="ECO:0000259" key="4">
    <source>
        <dbReference type="Pfam" id="PF01156"/>
    </source>
</evidence>
<dbReference type="GO" id="GO:0006152">
    <property type="term" value="P:purine nucleoside catabolic process"/>
    <property type="evidence" value="ECO:0007669"/>
    <property type="project" value="TreeGrafter"/>
</dbReference>
<keyword evidence="2 5" id="KW-0326">Glycosidase</keyword>
<feature type="signal peptide" evidence="3">
    <location>
        <begin position="1"/>
        <end position="21"/>
    </location>
</feature>
<dbReference type="GO" id="GO:0005829">
    <property type="term" value="C:cytosol"/>
    <property type="evidence" value="ECO:0007669"/>
    <property type="project" value="TreeGrafter"/>
</dbReference>
<dbReference type="EMBL" id="CP042998">
    <property type="protein sequence ID" value="QEH39255.1"/>
    <property type="molecule type" value="Genomic_DNA"/>
</dbReference>
<keyword evidence="1 5" id="KW-0378">Hydrolase</keyword>